<gene>
    <name evidence="2" type="ORF">AB5J49_08255</name>
</gene>
<dbReference type="EMBL" id="CP163439">
    <property type="protein sequence ID" value="XDQ33310.1"/>
    <property type="molecule type" value="Genomic_DNA"/>
</dbReference>
<feature type="coiled-coil region" evidence="1">
    <location>
        <begin position="41"/>
        <end position="68"/>
    </location>
</feature>
<evidence type="ECO:0000256" key="1">
    <source>
        <dbReference type="SAM" id="Coils"/>
    </source>
</evidence>
<sequence>MSARLSPEQLADYAALDFAELMPADAAAVVARMRDALVGELAAVRSALREASDQVAELESELAGAVVVSETLHRRLSDEQLAGSALYAALTMPTTPEQLQAALDQFTAVARKVTGEAVAR</sequence>
<evidence type="ECO:0000313" key="2">
    <source>
        <dbReference type="EMBL" id="XDQ33310.1"/>
    </source>
</evidence>
<dbReference type="RefSeq" id="WP_369167862.1">
    <property type="nucleotide sequence ID" value="NZ_CP163439.1"/>
</dbReference>
<proteinExistence type="predicted"/>
<keyword evidence="1" id="KW-0175">Coiled coil</keyword>
<dbReference type="AlphaFoldDB" id="A0AB39PRE5"/>
<organism evidence="2">
    <name type="scientific">Streptomyces sp. R28</name>
    <dbReference type="NCBI Taxonomy" id="3238628"/>
    <lineage>
        <taxon>Bacteria</taxon>
        <taxon>Bacillati</taxon>
        <taxon>Actinomycetota</taxon>
        <taxon>Actinomycetes</taxon>
        <taxon>Kitasatosporales</taxon>
        <taxon>Streptomycetaceae</taxon>
        <taxon>Streptomyces</taxon>
    </lineage>
</organism>
<accession>A0AB39PRE5</accession>
<name>A0AB39PRE5_9ACTN</name>
<reference evidence="2" key="1">
    <citation type="submission" date="2024-07" db="EMBL/GenBank/DDBJ databases">
        <authorList>
            <person name="Yu S.T."/>
        </authorList>
    </citation>
    <scope>NUCLEOTIDE SEQUENCE</scope>
    <source>
        <strain evidence="2">R28</strain>
    </source>
</reference>
<protein>
    <submittedName>
        <fullName evidence="2">Uncharacterized protein</fullName>
    </submittedName>
</protein>